<evidence type="ECO:0000256" key="3">
    <source>
        <dbReference type="ARBA" id="ARBA00022989"/>
    </source>
</evidence>
<dbReference type="GO" id="GO:0016020">
    <property type="term" value="C:membrane"/>
    <property type="evidence" value="ECO:0007669"/>
    <property type="project" value="UniProtKB-SubCell"/>
</dbReference>
<evidence type="ECO:0000256" key="6">
    <source>
        <dbReference type="SAM" id="Phobius"/>
    </source>
</evidence>
<feature type="transmembrane region" description="Helical" evidence="6">
    <location>
        <begin position="255"/>
        <end position="282"/>
    </location>
</feature>
<dbReference type="InterPro" id="IPR007941">
    <property type="entry name" value="DUF726"/>
</dbReference>
<evidence type="ECO:0000256" key="5">
    <source>
        <dbReference type="SAM" id="MobiDB-lite"/>
    </source>
</evidence>
<gene>
    <name evidence="7" type="ORF">Tco025E_01178</name>
</gene>
<keyword evidence="4 6" id="KW-0472">Membrane</keyword>
<evidence type="ECO:0000256" key="1">
    <source>
        <dbReference type="ARBA" id="ARBA00004141"/>
    </source>
</evidence>
<keyword evidence="2 6" id="KW-0812">Transmembrane</keyword>
<feature type="transmembrane region" description="Helical" evidence="6">
    <location>
        <begin position="214"/>
        <end position="243"/>
    </location>
</feature>
<dbReference type="PANTHER" id="PTHR17920:SF3">
    <property type="entry name" value="TRANSMEMBRANE AND COILED-COIL DOMAIN-CONTAINING PROTEIN 4"/>
    <property type="match status" value="1"/>
</dbReference>
<evidence type="ECO:0000313" key="8">
    <source>
        <dbReference type="Proteomes" id="UP000284403"/>
    </source>
</evidence>
<dbReference type="Pfam" id="PF05277">
    <property type="entry name" value="DUF726"/>
    <property type="match status" value="1"/>
</dbReference>
<protein>
    <recommendedName>
        <fullName evidence="9">Transmembrane protein</fullName>
    </recommendedName>
</protein>
<evidence type="ECO:0000256" key="2">
    <source>
        <dbReference type="ARBA" id="ARBA00022692"/>
    </source>
</evidence>
<accession>A0A422Q914</accession>
<sequence>MLFKDFTFPWEPYRAARDEGELQAALNSTISKIADEERLSPECRFAARRLMYACVGSQKLLDVLDGFLVPPPYRLEDLYDRPMSRQEIEAAMDVIPLDLDPVIALLPFNLALGIGVYDAHLRAAVRRLCWLFAIPFTILETQERALMDALLLSGDGDDEALREKRQVVQTRKEGKKVSVRRVAAVGAFAVVGGAALVITGGLAAPLIAPAVGAFASAAAATVGAVGAVGGALLGGTAAAALFAGMIGAATHAAALISLVVPVLTAANVTAIFGIGGVSLAGYKAFRRTADSDVFMIRSITELDELPALTRSDDVLLSVLSEGQLAQWRDAERRLAAEDAEQEARTNVQDVLEEAARGGIVVPAHTRAITMSNVAAKEHFKRRMRCLTFAVQCSLSGYRLELKALKLTAGTWGLVPPKFIPEGSSGVFVCLNRFARPTGAGCVVCYHVRPIANVSNPSLRLWVLTELSFWGNLSVAVAVTDSREAFEPQKMLRQLQKMKIDTDETLTAHNLIMGCCFAPLPFVTISGLANDGSTVSQQPSTAVFPMAELQQRIVETMNLLHERRRIGVAIVNSSKHLIRVLKCELVNGVLSPRTSHLLTAVASRQALLGVFTNAAMSLKGAEAFLLMEVVNSGVDADVPVLHRRCYIKLQFEVSALNSVRVACAATSSLSGLVELPMRLKCPSDSDFKPILMPESFVWADLKVDTKSFVVRLRIEDFVERVARMEVQKCPSLTIAVGGFVSIFDERRPQQDQQVALWAKHLLRSRLFGVTEGYVVHWEDEYQTKFGRLINVELSTTLTTQIGRTVVSKAKGVAKHQLLQGGIFVGLHALDALKGTLALPMYAVWATGAIDNAFATLLNRAGYTGKDLAQALLDPHTGHRPVSLIGFSFGSRVIVECLHELHRVEAFGVIENVYLMGSTVTSSRALWGELRRVVAGRLVNVYSRSDWVLAFLYKVNEASLKPMAGMSPINVPGVENLDVTFLVDNHFDYAVKLQEIIDVIPERPTRQMYAKSLGSPGAVVGLDAIRAVSKRMISSVVPFLGNSPCATLAITNRLVSDVKGLSTELRSLAYVVSGGYFDFEPPDVIPFSRAAVCSVVADQDGEKDESVTGAISYFIALHSAGADLLLTVFFFMPFSGDGTLSAAADVRVVKRARDTVESDAERRRRLEEFCCRETKDSRRIQVRCESSRQACRGAPYTFAFTVDLGDVFSDGSHEAIFHVTTQYEDTDGDCCGACRVDLLALLTQLSTPAQRRKFTVDLCDEICQIRVQPKAATPVPIERMRLAMKEFNDSFASQLKGVGGGAGVLHPVLLVNCSELSLFCAGGGGGSNGAAGEAFAWGEMGLEWIRYPSREIPPHNCVLTVVRRCSSSSASSSSADLVDGGLLDAFSLICASGRCDVQLFASPPAGEAGGGGIEVACHSEVNPSAEGGGNVAVTSAELDGVPFIIVSISWFSSGQQEGEGGESQAPNVDAPGSWVLLN</sequence>
<evidence type="ECO:0000256" key="4">
    <source>
        <dbReference type="ARBA" id="ARBA00023136"/>
    </source>
</evidence>
<dbReference type="PANTHER" id="PTHR17920">
    <property type="entry name" value="TRANSMEMBRANE AND COILED-COIL DOMAIN-CONTAINING PROTEIN 4 TMCO4"/>
    <property type="match status" value="1"/>
</dbReference>
<evidence type="ECO:0000313" key="7">
    <source>
        <dbReference type="EMBL" id="RNF26456.1"/>
    </source>
</evidence>
<dbReference type="Proteomes" id="UP000284403">
    <property type="component" value="Unassembled WGS sequence"/>
</dbReference>
<dbReference type="EMBL" id="MKKU01000041">
    <property type="protein sequence ID" value="RNF26456.1"/>
    <property type="molecule type" value="Genomic_DNA"/>
</dbReference>
<name>A0A422Q914_9TRYP</name>
<dbReference type="OrthoDB" id="277931at2759"/>
<proteinExistence type="predicted"/>
<keyword evidence="8" id="KW-1185">Reference proteome</keyword>
<organism evidence="7 8">
    <name type="scientific">Trypanosoma conorhini</name>
    <dbReference type="NCBI Taxonomy" id="83891"/>
    <lineage>
        <taxon>Eukaryota</taxon>
        <taxon>Discoba</taxon>
        <taxon>Euglenozoa</taxon>
        <taxon>Kinetoplastea</taxon>
        <taxon>Metakinetoplastina</taxon>
        <taxon>Trypanosomatida</taxon>
        <taxon>Trypanosomatidae</taxon>
        <taxon>Trypanosoma</taxon>
    </lineage>
</organism>
<dbReference type="RefSeq" id="XP_029231662.1">
    <property type="nucleotide sequence ID" value="XM_029368116.1"/>
</dbReference>
<feature type="transmembrane region" description="Helical" evidence="6">
    <location>
        <begin position="182"/>
        <end position="208"/>
    </location>
</feature>
<evidence type="ECO:0008006" key="9">
    <source>
        <dbReference type="Google" id="ProtNLM"/>
    </source>
</evidence>
<comment type="subcellular location">
    <subcellularLocation>
        <location evidence="1">Membrane</location>
        <topology evidence="1">Multi-pass membrane protein</topology>
    </subcellularLocation>
</comment>
<keyword evidence="3 6" id="KW-1133">Transmembrane helix</keyword>
<dbReference type="GeneID" id="40314789"/>
<comment type="caution">
    <text evidence="7">The sequence shown here is derived from an EMBL/GenBank/DDBJ whole genome shotgun (WGS) entry which is preliminary data.</text>
</comment>
<feature type="region of interest" description="Disordered" evidence="5">
    <location>
        <begin position="1453"/>
        <end position="1476"/>
    </location>
</feature>
<reference evidence="7 8" key="1">
    <citation type="journal article" date="2018" name="BMC Genomics">
        <title>Genomic comparison of Trypanosoma conorhini and Trypanosoma rangeli to Trypanosoma cruzi strains of high and low virulence.</title>
        <authorList>
            <person name="Bradwell K.R."/>
            <person name="Koparde V.N."/>
            <person name="Matveyev A.V."/>
            <person name="Serrano M.G."/>
            <person name="Alves J.M."/>
            <person name="Parikh H."/>
            <person name="Huang B."/>
            <person name="Lee V."/>
            <person name="Espinosa-Alvarez O."/>
            <person name="Ortiz P.A."/>
            <person name="Costa-Martins A.G."/>
            <person name="Teixeira M.M."/>
            <person name="Buck G.A."/>
        </authorList>
    </citation>
    <scope>NUCLEOTIDE SEQUENCE [LARGE SCALE GENOMIC DNA]</scope>
    <source>
        <strain evidence="7 8">025E</strain>
    </source>
</reference>